<sequence>MSLAEALPTHTPYDGSSKLFSIGLKPLDPADWIEVDDHLLPYLAEKRRLYAEIPERVFVEEDGTRDAQQEVLELLGTYLPERFPDTYRRIATGVEAAGEPSRSPTLSALADAPLVAASLLVQEDLILMRRDDSGWRLVAGSLCFPSSWLLVEKFGRPLQEIHAPVPGFGPGTRPAELINRMFDGLQGQAVERYNWSIQSDNALYHPLSDLQRIDRATNRPSRFPDGDVDAHAFIRVERQTLRKLPVSRDILFTIRIHLDPLAVLARHPDRAKLAMSFAAQLEALDLAQLDYKGLTSDRDRLMSVLNHMANDA</sequence>
<dbReference type="RefSeq" id="WP_379026720.1">
    <property type="nucleotide sequence ID" value="NZ_JBHUGY010000071.1"/>
</dbReference>
<dbReference type="InterPro" id="IPR021848">
    <property type="entry name" value="HODM_asu-like"/>
</dbReference>
<reference evidence="2" key="1">
    <citation type="journal article" date="2019" name="Int. J. Syst. Evol. Microbiol.">
        <title>The Global Catalogue of Microorganisms (GCM) 10K type strain sequencing project: providing services to taxonomists for standard genome sequencing and annotation.</title>
        <authorList>
            <consortium name="The Broad Institute Genomics Platform"/>
            <consortium name="The Broad Institute Genome Sequencing Center for Infectious Disease"/>
            <person name="Wu L."/>
            <person name="Ma J."/>
        </authorList>
    </citation>
    <scope>NUCLEOTIDE SEQUENCE [LARGE SCALE GENOMIC DNA]</scope>
    <source>
        <strain evidence="2">CGMCC 1.16226</strain>
    </source>
</reference>
<name>A0ABW4WQ58_9HYPH</name>
<organism evidence="1 2">
    <name type="scientific">Mesorhizobium calcicola</name>
    <dbReference type="NCBI Taxonomy" id="1300310"/>
    <lineage>
        <taxon>Bacteria</taxon>
        <taxon>Pseudomonadati</taxon>
        <taxon>Pseudomonadota</taxon>
        <taxon>Alphaproteobacteria</taxon>
        <taxon>Hyphomicrobiales</taxon>
        <taxon>Phyllobacteriaceae</taxon>
        <taxon>Mesorhizobium</taxon>
    </lineage>
</organism>
<gene>
    <name evidence="1" type="ORF">ACFSQT_35645</name>
</gene>
<dbReference type="EMBL" id="JBHUGY010000071">
    <property type="protein sequence ID" value="MFD2058228.1"/>
    <property type="molecule type" value="Genomic_DNA"/>
</dbReference>
<proteinExistence type="predicted"/>
<dbReference type="Proteomes" id="UP001597349">
    <property type="component" value="Unassembled WGS sequence"/>
</dbReference>
<dbReference type="Pfam" id="PF11927">
    <property type="entry name" value="HODM_asu-like"/>
    <property type="match status" value="1"/>
</dbReference>
<keyword evidence="2" id="KW-1185">Reference proteome</keyword>
<accession>A0ABW4WQ58</accession>
<evidence type="ECO:0000313" key="1">
    <source>
        <dbReference type="EMBL" id="MFD2058228.1"/>
    </source>
</evidence>
<protein>
    <submittedName>
        <fullName evidence="1">DUF3445 domain-containing protein</fullName>
    </submittedName>
</protein>
<comment type="caution">
    <text evidence="1">The sequence shown here is derived from an EMBL/GenBank/DDBJ whole genome shotgun (WGS) entry which is preliminary data.</text>
</comment>
<evidence type="ECO:0000313" key="2">
    <source>
        <dbReference type="Proteomes" id="UP001597349"/>
    </source>
</evidence>